<feature type="compositionally biased region" description="Polar residues" evidence="4">
    <location>
        <begin position="424"/>
        <end position="439"/>
    </location>
</feature>
<feature type="region of interest" description="Disordered" evidence="4">
    <location>
        <begin position="250"/>
        <end position="519"/>
    </location>
</feature>
<feature type="domain" description="Flagellar hook-length control protein-like C-terminal" evidence="5">
    <location>
        <begin position="541"/>
        <end position="624"/>
    </location>
</feature>
<dbReference type="EMBL" id="CP118942">
    <property type="protein sequence ID" value="WEE27596.1"/>
    <property type="molecule type" value="Genomic_DNA"/>
</dbReference>
<protein>
    <submittedName>
        <fullName evidence="6">Flagellar hook-length control protein FliK</fullName>
    </submittedName>
</protein>
<dbReference type="Pfam" id="PF02120">
    <property type="entry name" value="Flg_hook"/>
    <property type="match status" value="1"/>
</dbReference>
<evidence type="ECO:0000313" key="7">
    <source>
        <dbReference type="Proteomes" id="UP001214666"/>
    </source>
</evidence>
<dbReference type="PANTHER" id="PTHR37533">
    <property type="entry name" value="FLAGELLAR HOOK-LENGTH CONTROL PROTEIN"/>
    <property type="match status" value="1"/>
</dbReference>
<keyword evidence="6" id="KW-0966">Cell projection</keyword>
<sequence>MMQTLLTNSPAAPTAAAADKSAVLTASQDGGEGALQSDGKVGFSEVMNRVQQADKINVKADGKVANAGGKAPNADSKAPARPGAEQGNVGAADSNKPVPTAKSEAAKSLANEAEEAGNADDKPQKGSEPDPALVPNDFLQRLQDALKQDTSLVAPPAINLVATAPVVETDGKMLPHNDADAESTEASATLTQPLAGSGDKQVATTSAAALARQAASLLTGETSVPVDAKAAQPNAVTTGDAALTAQLQETGKEGSGKESGAGANADQPTDKNGKETKGSKNELSAAERAALLSKVPTAALSEPGENDTRIQLEGADKGAKPVVPPMAGKEEPVKTAPLQATHQAVATQPGAARAFEEGVTRTDGGSSSAAADKAPTQTTAEGDGQSKPVAAKAEGQPAPAASSGAPAPATAPASEPVLVAPQQVLASSEPQGPQASLASLSAGLKQMEATERSEAPRARSEVKVDVKQKAAELTRGGTLESSETTTTPESSRSQQVQQNSQPQAVGHDNRPAATEAAARREPANLPHLKLADPEAPAQLHQKVNLMLADKLQQAEIQLDPLGLGKMKIQIQMGADSQANVHFVVQHGQTREMLEQAMPRLRDMLAGQGIQLGQTLVQQQPQQQSQGQSAFAGQGQQGQKGSGSFAETGQTEAEVTGAGMRLSTESTNDSGIDFYA</sequence>
<dbReference type="GO" id="GO:0044780">
    <property type="term" value="P:bacterial-type flagellum assembly"/>
    <property type="evidence" value="ECO:0007669"/>
    <property type="project" value="InterPro"/>
</dbReference>
<feature type="compositionally biased region" description="Basic and acidic residues" evidence="4">
    <location>
        <begin position="306"/>
        <end position="319"/>
    </location>
</feature>
<dbReference type="CDD" id="cd17470">
    <property type="entry name" value="T3SS_Flik_C"/>
    <property type="match status" value="1"/>
</dbReference>
<dbReference type="InterPro" id="IPR001635">
    <property type="entry name" value="Flag_hook_Flik"/>
</dbReference>
<feature type="region of interest" description="Disordered" evidence="4">
    <location>
        <begin position="54"/>
        <end position="134"/>
    </location>
</feature>
<keyword evidence="6" id="KW-0969">Cilium</keyword>
<dbReference type="InterPro" id="IPR021136">
    <property type="entry name" value="Flagellar_hook_control-like_C"/>
</dbReference>
<feature type="compositionally biased region" description="Basic and acidic residues" evidence="4">
    <location>
        <begin position="119"/>
        <end position="128"/>
    </location>
</feature>
<dbReference type="RefSeq" id="WP_179101392.1">
    <property type="nucleotide sequence ID" value="NZ_AP023398.1"/>
</dbReference>
<dbReference type="Proteomes" id="UP001214666">
    <property type="component" value="Chromosome"/>
</dbReference>
<name>A0AAX3P844_AERHY</name>
<dbReference type="InterPro" id="IPR052563">
    <property type="entry name" value="FliK"/>
</dbReference>
<keyword evidence="6" id="KW-0282">Flagellum</keyword>
<feature type="compositionally biased region" description="Low complexity" evidence="4">
    <location>
        <begin position="615"/>
        <end position="633"/>
    </location>
</feature>
<evidence type="ECO:0000259" key="5">
    <source>
        <dbReference type="Pfam" id="PF02120"/>
    </source>
</evidence>
<accession>A0AAX3P844</accession>
<comment type="similarity">
    <text evidence="2">Belongs to the FliK family.</text>
</comment>
<keyword evidence="3" id="KW-1005">Bacterial flagellum biogenesis</keyword>
<dbReference type="InterPro" id="IPR038610">
    <property type="entry name" value="FliK-like_C_sf"/>
</dbReference>
<feature type="compositionally biased region" description="Low complexity" evidence="4">
    <location>
        <begin position="390"/>
        <end position="416"/>
    </location>
</feature>
<reference evidence="6" key="1">
    <citation type="submission" date="2023-02" db="EMBL/GenBank/DDBJ databases">
        <title>The sequence of Aeromonas hydrophila K533.</title>
        <authorList>
            <person name="Luo X."/>
        </authorList>
    </citation>
    <scope>NUCLEOTIDE SEQUENCE</scope>
    <source>
        <strain evidence="6">K533</strain>
    </source>
</reference>
<dbReference type="AlphaFoldDB" id="A0AAX3P844"/>
<evidence type="ECO:0000256" key="4">
    <source>
        <dbReference type="SAM" id="MobiDB-lite"/>
    </source>
</evidence>
<comment type="function">
    <text evidence="1">Controls the length of the flagellar hook.</text>
</comment>
<evidence type="ECO:0000256" key="1">
    <source>
        <dbReference type="ARBA" id="ARBA00003944"/>
    </source>
</evidence>
<evidence type="ECO:0000313" key="6">
    <source>
        <dbReference type="EMBL" id="WEE27596.1"/>
    </source>
</evidence>
<dbReference type="Gene3D" id="3.30.750.140">
    <property type="match status" value="1"/>
</dbReference>
<proteinExistence type="inferred from homology"/>
<dbReference type="GO" id="GO:0009424">
    <property type="term" value="C:bacterial-type flagellum hook"/>
    <property type="evidence" value="ECO:0007669"/>
    <property type="project" value="InterPro"/>
</dbReference>
<feature type="compositionally biased region" description="Basic and acidic residues" evidence="4">
    <location>
        <begin position="268"/>
        <end position="280"/>
    </location>
</feature>
<evidence type="ECO:0000256" key="3">
    <source>
        <dbReference type="ARBA" id="ARBA00022795"/>
    </source>
</evidence>
<gene>
    <name evidence="6" type="ORF">PY771_04575</name>
</gene>
<feature type="compositionally biased region" description="Low complexity" evidence="4">
    <location>
        <begin position="282"/>
        <end position="293"/>
    </location>
</feature>
<feature type="region of interest" description="Disordered" evidence="4">
    <location>
        <begin position="1"/>
        <end position="40"/>
    </location>
</feature>
<organism evidence="6 7">
    <name type="scientific">Aeromonas hydrophila</name>
    <dbReference type="NCBI Taxonomy" id="644"/>
    <lineage>
        <taxon>Bacteria</taxon>
        <taxon>Pseudomonadati</taxon>
        <taxon>Pseudomonadota</taxon>
        <taxon>Gammaproteobacteria</taxon>
        <taxon>Aeromonadales</taxon>
        <taxon>Aeromonadaceae</taxon>
        <taxon>Aeromonas</taxon>
    </lineage>
</organism>
<feature type="compositionally biased region" description="Low complexity" evidence="4">
    <location>
        <begin position="478"/>
        <end position="503"/>
    </location>
</feature>
<evidence type="ECO:0000256" key="2">
    <source>
        <dbReference type="ARBA" id="ARBA00009149"/>
    </source>
</evidence>
<feature type="compositionally biased region" description="Basic and acidic residues" evidence="4">
    <location>
        <begin position="448"/>
        <end position="472"/>
    </location>
</feature>
<dbReference type="PRINTS" id="PR01007">
    <property type="entry name" value="FLGHOOKFLIK"/>
</dbReference>
<dbReference type="PANTHER" id="PTHR37533:SF2">
    <property type="entry name" value="FLAGELLAR HOOK-LENGTH CONTROL PROTEIN"/>
    <property type="match status" value="1"/>
</dbReference>
<feature type="region of interest" description="Disordered" evidence="4">
    <location>
        <begin position="615"/>
        <end position="675"/>
    </location>
</feature>